<dbReference type="AlphaFoldDB" id="A0A166E988"/>
<dbReference type="EMBL" id="KV428048">
    <property type="protein sequence ID" value="KZT39339.1"/>
    <property type="molecule type" value="Genomic_DNA"/>
</dbReference>
<organism evidence="1 2">
    <name type="scientific">Sistotremastrum suecicum HHB10207 ss-3</name>
    <dbReference type="NCBI Taxonomy" id="1314776"/>
    <lineage>
        <taxon>Eukaryota</taxon>
        <taxon>Fungi</taxon>
        <taxon>Dikarya</taxon>
        <taxon>Basidiomycota</taxon>
        <taxon>Agaricomycotina</taxon>
        <taxon>Agaricomycetes</taxon>
        <taxon>Sistotremastrales</taxon>
        <taxon>Sistotremastraceae</taxon>
        <taxon>Sistotremastrum</taxon>
    </lineage>
</organism>
<name>A0A166E988_9AGAM</name>
<protein>
    <submittedName>
        <fullName evidence="1">Uncharacterized protein</fullName>
    </submittedName>
</protein>
<keyword evidence="2" id="KW-1185">Reference proteome</keyword>
<gene>
    <name evidence="1" type="ORF">SISSUDRAFT_1045814</name>
</gene>
<dbReference type="Proteomes" id="UP000076798">
    <property type="component" value="Unassembled WGS sequence"/>
</dbReference>
<evidence type="ECO:0000313" key="1">
    <source>
        <dbReference type="EMBL" id="KZT39339.1"/>
    </source>
</evidence>
<proteinExistence type="predicted"/>
<reference evidence="1 2" key="1">
    <citation type="journal article" date="2016" name="Mol. Biol. Evol.">
        <title>Comparative Genomics of Early-Diverging Mushroom-Forming Fungi Provides Insights into the Origins of Lignocellulose Decay Capabilities.</title>
        <authorList>
            <person name="Nagy L.G."/>
            <person name="Riley R."/>
            <person name="Tritt A."/>
            <person name="Adam C."/>
            <person name="Daum C."/>
            <person name="Floudas D."/>
            <person name="Sun H."/>
            <person name="Yadav J.S."/>
            <person name="Pangilinan J."/>
            <person name="Larsson K.H."/>
            <person name="Matsuura K."/>
            <person name="Barry K."/>
            <person name="Labutti K."/>
            <person name="Kuo R."/>
            <person name="Ohm R.A."/>
            <person name="Bhattacharya S.S."/>
            <person name="Shirouzu T."/>
            <person name="Yoshinaga Y."/>
            <person name="Martin F.M."/>
            <person name="Grigoriev I.V."/>
            <person name="Hibbett D.S."/>
        </authorList>
    </citation>
    <scope>NUCLEOTIDE SEQUENCE [LARGE SCALE GENOMIC DNA]</scope>
    <source>
        <strain evidence="1 2">HHB10207 ss-3</strain>
    </source>
</reference>
<sequence length="199" mass="22102">MSWRPDGFDILLRNFSASGIYRGRNESGRETPLLEGPSTWITSMATLNGLQEYDRDELSDCPPSLSRTSAILHTHTATSTPSRRRLRPTAPRDVLLGCLICAAAPCFLSRIGLVLSSHSLDPLSVCLGEHGITDGVYFRMGLVKRCLPSVIRLSNARGFVLWKRLAAISAILECTSRLMSFFKRSCMKLDSDYSRTVVF</sequence>
<evidence type="ECO:0000313" key="2">
    <source>
        <dbReference type="Proteomes" id="UP000076798"/>
    </source>
</evidence>
<accession>A0A166E988</accession>